<dbReference type="EMBL" id="LR785203">
    <property type="protein sequence ID" value="CAB3246479.1"/>
    <property type="molecule type" value="mRNA"/>
</dbReference>
<dbReference type="InterPro" id="IPR051989">
    <property type="entry name" value="FKBP-like_isomerase"/>
</dbReference>
<comment type="subcellular location">
    <subcellularLocation>
        <location evidence="1">Endoplasmic reticulum</location>
    </subcellularLocation>
</comment>
<dbReference type="Gene3D" id="3.10.50.40">
    <property type="match status" value="4"/>
</dbReference>
<keyword evidence="7" id="KW-0325">Glycoprotein</keyword>
<dbReference type="PROSITE" id="PS50059">
    <property type="entry name" value="FKBP_PPIASE"/>
    <property type="match status" value="4"/>
</dbReference>
<dbReference type="PANTHER" id="PTHR46046">
    <property type="entry name" value="PEPTIDYLPROLYL ISOMERASE"/>
    <property type="match status" value="1"/>
</dbReference>
<dbReference type="InterPro" id="IPR001179">
    <property type="entry name" value="PPIase_FKBP_dom"/>
</dbReference>
<comment type="catalytic activity">
    <reaction evidence="10">
        <text>[protein]-peptidylproline (omega=180) = [protein]-peptidylproline (omega=0)</text>
        <dbReference type="Rhea" id="RHEA:16237"/>
        <dbReference type="Rhea" id="RHEA-COMP:10747"/>
        <dbReference type="Rhea" id="RHEA-COMP:10748"/>
        <dbReference type="ChEBI" id="CHEBI:83833"/>
        <dbReference type="ChEBI" id="CHEBI:83834"/>
        <dbReference type="EC" id="5.2.1.8"/>
    </reaction>
</comment>
<evidence type="ECO:0000256" key="7">
    <source>
        <dbReference type="ARBA" id="ARBA00023180"/>
    </source>
</evidence>
<evidence type="ECO:0000256" key="2">
    <source>
        <dbReference type="ARBA" id="ARBA00022723"/>
    </source>
</evidence>
<dbReference type="PROSITE" id="PS00018">
    <property type="entry name" value="EF_HAND_1"/>
    <property type="match status" value="2"/>
</dbReference>
<evidence type="ECO:0000259" key="14">
    <source>
        <dbReference type="PROSITE" id="PS50222"/>
    </source>
</evidence>
<dbReference type="AlphaFoldDB" id="A0A6F9DDR6"/>
<evidence type="ECO:0000256" key="6">
    <source>
        <dbReference type="ARBA" id="ARBA00022837"/>
    </source>
</evidence>
<protein>
    <recommendedName>
        <fullName evidence="10">peptidylprolyl isomerase</fullName>
        <ecNumber evidence="10">5.2.1.8</ecNumber>
    </recommendedName>
</protein>
<evidence type="ECO:0000256" key="9">
    <source>
        <dbReference type="ARBA" id="ARBA00055986"/>
    </source>
</evidence>
<feature type="signal peptide" evidence="12">
    <location>
        <begin position="1"/>
        <end position="23"/>
    </location>
</feature>
<evidence type="ECO:0000256" key="10">
    <source>
        <dbReference type="PROSITE-ProRule" id="PRU00277"/>
    </source>
</evidence>
<keyword evidence="5" id="KW-0256">Endoplasmic reticulum</keyword>
<keyword evidence="3 12" id="KW-0732">Signal</keyword>
<keyword evidence="4" id="KW-0677">Repeat</keyword>
<keyword evidence="6" id="KW-0106">Calcium</keyword>
<proteinExistence type="evidence at transcript level"/>
<evidence type="ECO:0000259" key="13">
    <source>
        <dbReference type="PROSITE" id="PS50059"/>
    </source>
</evidence>
<dbReference type="GO" id="GO:0003755">
    <property type="term" value="F:peptidyl-prolyl cis-trans isomerase activity"/>
    <property type="evidence" value="ECO:0007669"/>
    <property type="project" value="UniProtKB-KW"/>
</dbReference>
<dbReference type="InterPro" id="IPR018247">
    <property type="entry name" value="EF_Hand_1_Ca_BS"/>
</dbReference>
<keyword evidence="2" id="KW-0479">Metal-binding</keyword>
<keyword evidence="10" id="KW-0697">Rotamase</keyword>
<feature type="domain" description="PPIase FKBP-type" evidence="13">
    <location>
        <begin position="275"/>
        <end position="363"/>
    </location>
</feature>
<evidence type="ECO:0000256" key="4">
    <source>
        <dbReference type="ARBA" id="ARBA00022737"/>
    </source>
</evidence>
<gene>
    <name evidence="15" type="primary">Fkbp9</name>
</gene>
<feature type="chain" id="PRO_5026184970" description="peptidylprolyl isomerase" evidence="12">
    <location>
        <begin position="24"/>
        <end position="580"/>
    </location>
</feature>
<dbReference type="FunFam" id="3.10.50.40:FF:000002">
    <property type="entry name" value="Peptidylprolyl isomerase"/>
    <property type="match status" value="3"/>
</dbReference>
<dbReference type="GO" id="GO:0005783">
    <property type="term" value="C:endoplasmic reticulum"/>
    <property type="evidence" value="ECO:0007669"/>
    <property type="project" value="UniProtKB-SubCell"/>
</dbReference>
<evidence type="ECO:0000256" key="1">
    <source>
        <dbReference type="ARBA" id="ARBA00004240"/>
    </source>
</evidence>
<name>A0A6F9DDR6_9ASCI</name>
<sequence length="580" mass="65443">MKCGGYLLRSILAGSFLILLTRAEERAEENVDITINVIWKPENCVREVKSGDFVRYHYYGMLTDGTYFDSSYERGSTYDTYVGTGWLILGMDKGLIGMCLNEQRLISVPSELAYGAEGTEDGIPPNATLLFNFLLLDVWNDNDTIQVETTYLPENCDRKIVASDYVRYHYNGTLLNGKKFHSSYDEEETYNTYVGKGWVIKGMDEGLVGACLGERRTIVVPPHLGYGSKGDDKNIPRSATIIFKIEIIDFHNPEDEVTITITKEVPDCKRKLEDTDFIRYHYNGTLADGTVFDTSYQRNRTYDTYIGYKRVIPGMETGLQGACMGEWRTITFPPHLGYGEKGVEGKIPPSAVLTFHVHVIDFHNPKDEVVVDVIELPEECKSDETKKAEVGDYLTFDYEMRLMDGTLLDTSKSSTGDFGKYLGKRQLIPGVDRGLVGMCVGEVRGLIVPPHVGFGEKGREGSIPGSAVLNFTINLHKIEAPLPDGFQLYWVEDPPESEEELFETIDENEDGFLTLSEFTSFVLDQVERGHARLLPGYPREEVIVDLFKHQDKNDDQQLTPEEFTLRKDDPVLGSRADEEL</sequence>
<dbReference type="InterPro" id="IPR011992">
    <property type="entry name" value="EF-hand-dom_pair"/>
</dbReference>
<reference evidence="15" key="1">
    <citation type="submission" date="2020-04" db="EMBL/GenBank/DDBJ databases">
        <authorList>
            <person name="Neveu A P."/>
        </authorList>
    </citation>
    <scope>NUCLEOTIDE SEQUENCE</scope>
    <source>
        <tissue evidence="15">Whole embryo</tissue>
    </source>
</reference>
<dbReference type="SUPFAM" id="SSF47473">
    <property type="entry name" value="EF-hand"/>
    <property type="match status" value="1"/>
</dbReference>
<evidence type="ECO:0000256" key="8">
    <source>
        <dbReference type="ARBA" id="ARBA00023235"/>
    </source>
</evidence>
<dbReference type="PANTHER" id="PTHR46046:SF5">
    <property type="entry name" value="PEPTIDYLPROLYL ISOMERASE"/>
    <property type="match status" value="1"/>
</dbReference>
<keyword evidence="8 10" id="KW-0413">Isomerase</keyword>
<dbReference type="PROSITE" id="PS50222">
    <property type="entry name" value="EF_HAND_2"/>
    <property type="match status" value="1"/>
</dbReference>
<evidence type="ECO:0000256" key="11">
    <source>
        <dbReference type="SAM" id="MobiDB-lite"/>
    </source>
</evidence>
<dbReference type="EC" id="5.2.1.8" evidence="10"/>
<feature type="domain" description="PPIase FKBP-type" evidence="13">
    <location>
        <begin position="51"/>
        <end position="139"/>
    </location>
</feature>
<feature type="domain" description="PPIase FKBP-type" evidence="13">
    <location>
        <begin position="391"/>
        <end position="479"/>
    </location>
</feature>
<evidence type="ECO:0000256" key="3">
    <source>
        <dbReference type="ARBA" id="ARBA00022729"/>
    </source>
</evidence>
<dbReference type="InterPro" id="IPR002048">
    <property type="entry name" value="EF_hand_dom"/>
</dbReference>
<evidence type="ECO:0000256" key="5">
    <source>
        <dbReference type="ARBA" id="ARBA00022824"/>
    </source>
</evidence>
<feature type="domain" description="PPIase FKBP-type" evidence="13">
    <location>
        <begin position="163"/>
        <end position="251"/>
    </location>
</feature>
<dbReference type="Pfam" id="PF00254">
    <property type="entry name" value="FKBP_C"/>
    <property type="match status" value="4"/>
</dbReference>
<evidence type="ECO:0000256" key="12">
    <source>
        <dbReference type="SAM" id="SignalP"/>
    </source>
</evidence>
<comment type="function">
    <text evidence="9">PPIases accelerate the folding of proteins during protein synthesis.</text>
</comment>
<feature type="region of interest" description="Disordered" evidence="11">
    <location>
        <begin position="553"/>
        <end position="580"/>
    </location>
</feature>
<feature type="compositionally biased region" description="Basic and acidic residues" evidence="11">
    <location>
        <begin position="563"/>
        <end position="580"/>
    </location>
</feature>
<organism evidence="15">
    <name type="scientific">Phallusia mammillata</name>
    <dbReference type="NCBI Taxonomy" id="59560"/>
    <lineage>
        <taxon>Eukaryota</taxon>
        <taxon>Metazoa</taxon>
        <taxon>Chordata</taxon>
        <taxon>Tunicata</taxon>
        <taxon>Ascidiacea</taxon>
        <taxon>Phlebobranchia</taxon>
        <taxon>Ascidiidae</taxon>
        <taxon>Phallusia</taxon>
    </lineage>
</organism>
<dbReference type="GO" id="GO:0005509">
    <property type="term" value="F:calcium ion binding"/>
    <property type="evidence" value="ECO:0007669"/>
    <property type="project" value="InterPro"/>
</dbReference>
<dbReference type="Gene3D" id="1.10.238.10">
    <property type="entry name" value="EF-hand"/>
    <property type="match status" value="1"/>
</dbReference>
<dbReference type="InterPro" id="IPR046357">
    <property type="entry name" value="PPIase_dom_sf"/>
</dbReference>
<evidence type="ECO:0000313" key="15">
    <source>
        <dbReference type="EMBL" id="CAB3246479.1"/>
    </source>
</evidence>
<accession>A0A6F9DDR6</accession>
<dbReference type="SUPFAM" id="SSF54534">
    <property type="entry name" value="FKBP-like"/>
    <property type="match status" value="4"/>
</dbReference>
<feature type="domain" description="EF-hand" evidence="14">
    <location>
        <begin position="493"/>
        <end position="528"/>
    </location>
</feature>